<protein>
    <submittedName>
        <fullName evidence="1">Immunoglobulin-binding protein 1b</fullName>
    </submittedName>
</protein>
<accession>A0A0C2I7D0</accession>
<proteinExistence type="predicted"/>
<dbReference type="GO" id="GO:0005829">
    <property type="term" value="C:cytosol"/>
    <property type="evidence" value="ECO:0007669"/>
    <property type="project" value="TreeGrafter"/>
</dbReference>
<dbReference type="GO" id="GO:0035303">
    <property type="term" value="P:regulation of dephosphorylation"/>
    <property type="evidence" value="ECO:0007669"/>
    <property type="project" value="TreeGrafter"/>
</dbReference>
<dbReference type="OrthoDB" id="10261753at2759"/>
<dbReference type="EMBL" id="JWZT01005379">
    <property type="protein sequence ID" value="KII61088.1"/>
    <property type="molecule type" value="Genomic_DNA"/>
</dbReference>
<organism evidence="1 2">
    <name type="scientific">Thelohanellus kitauei</name>
    <name type="common">Myxosporean</name>
    <dbReference type="NCBI Taxonomy" id="669202"/>
    <lineage>
        <taxon>Eukaryota</taxon>
        <taxon>Metazoa</taxon>
        <taxon>Cnidaria</taxon>
        <taxon>Myxozoa</taxon>
        <taxon>Myxosporea</taxon>
        <taxon>Bivalvulida</taxon>
        <taxon>Platysporina</taxon>
        <taxon>Myxobolidae</taxon>
        <taxon>Thelohanellus</taxon>
    </lineage>
</organism>
<comment type="caution">
    <text evidence="1">The sequence shown here is derived from an EMBL/GenBank/DDBJ whole genome shotgun (WGS) entry which is preliminary data.</text>
</comment>
<dbReference type="GO" id="GO:0051721">
    <property type="term" value="F:protein phosphatase 2A binding"/>
    <property type="evidence" value="ECO:0007669"/>
    <property type="project" value="TreeGrafter"/>
</dbReference>
<dbReference type="PANTHER" id="PTHR10933">
    <property type="entry name" value="IMMUNOGLOBULIN-BINDING PROTEIN 1"/>
    <property type="match status" value="1"/>
</dbReference>
<evidence type="ECO:0000313" key="2">
    <source>
        <dbReference type="Proteomes" id="UP000031668"/>
    </source>
</evidence>
<dbReference type="InterPro" id="IPR038511">
    <property type="entry name" value="TAP42/TAP46-like_sf"/>
</dbReference>
<name>A0A0C2I7D0_THEKT</name>
<dbReference type="InterPro" id="IPR007304">
    <property type="entry name" value="TAP46-like"/>
</dbReference>
<evidence type="ECO:0000313" key="1">
    <source>
        <dbReference type="EMBL" id="KII61088.1"/>
    </source>
</evidence>
<dbReference type="Gene3D" id="1.25.40.540">
    <property type="entry name" value="TAP42-like family"/>
    <property type="match status" value="1"/>
</dbReference>
<dbReference type="PANTHER" id="PTHR10933:SF9">
    <property type="entry name" value="IMMUNOGLOBULIN-BINDING PROTEIN 1"/>
    <property type="match status" value="1"/>
</dbReference>
<dbReference type="Pfam" id="PF04177">
    <property type="entry name" value="TAP42"/>
    <property type="match status" value="1"/>
</dbReference>
<sequence length="305" mass="35636">MEDTQNLTDRFDAYCEQCENLIIPRLPLPKDQKDKEIGLLVAEGKKLLCMVQVLGLFSENEGFDEIYPSYIKYLRLPGIIGSVLCLRSTDRQAALRESLEFFKIFFSYILNYSIFDQETIRRLESVLSIDQPDDIYSRDQKIKFYKLRKLTENKLNKLKMTVAANPDLEDDDTKREIHKSQIYLLLEDCISNYMFCKNELKLLNSRTDQQTDGTKVPKGTPKTKSPFVLLRLDKMNNVFGMGYPSQPTMSQEEYLQYELKTGKIVKNYGEKTTNQNTQHSDDDDNDENIMKKREWDEFKDGCIVL</sequence>
<reference evidence="1 2" key="1">
    <citation type="journal article" date="2014" name="Genome Biol. Evol.">
        <title>The genome of the myxosporean Thelohanellus kitauei shows adaptations to nutrient acquisition within its fish host.</title>
        <authorList>
            <person name="Yang Y."/>
            <person name="Xiong J."/>
            <person name="Zhou Z."/>
            <person name="Huo F."/>
            <person name="Miao W."/>
            <person name="Ran C."/>
            <person name="Liu Y."/>
            <person name="Zhang J."/>
            <person name="Feng J."/>
            <person name="Wang M."/>
            <person name="Wang M."/>
            <person name="Wang L."/>
            <person name="Yao B."/>
        </authorList>
    </citation>
    <scope>NUCLEOTIDE SEQUENCE [LARGE SCALE GENOMIC DNA]</scope>
    <source>
        <strain evidence="1">Wuqing</strain>
    </source>
</reference>
<gene>
    <name evidence="1" type="ORF">RF11_05805</name>
</gene>
<dbReference type="GO" id="GO:0009966">
    <property type="term" value="P:regulation of signal transduction"/>
    <property type="evidence" value="ECO:0007669"/>
    <property type="project" value="InterPro"/>
</dbReference>
<dbReference type="Proteomes" id="UP000031668">
    <property type="component" value="Unassembled WGS sequence"/>
</dbReference>
<dbReference type="AlphaFoldDB" id="A0A0C2I7D0"/>
<keyword evidence="2" id="KW-1185">Reference proteome</keyword>
<dbReference type="OMA" id="KDTHPWG"/>